<protein>
    <recommendedName>
        <fullName evidence="4">DUF2786 domain-containing protein</fullName>
    </recommendedName>
</protein>
<sequence>MATNIKDKIAKLLALAESPNENEAKAALLKARELMAEHKLRPEEVVKADKVKVIREVLDVTCTAMTNPWAVSLSAIIAEHYCCRAYRNRGAGCKTNRIGLVGLEEDFEIAKRIFLYAYDCVMASIKANIKRDPSAPSGTYREKCNAYGWGFTRGVAAAFREQEEQHQEWGLVMVVPKAVDDSMADMGKKTSFGKEKTGGWRDAYRALGYQDGKQFDPTSRLADTPERAAIGG</sequence>
<dbReference type="Pfam" id="PF23771">
    <property type="entry name" value="DUF7168"/>
    <property type="match status" value="1"/>
</dbReference>
<organism evidence="3">
    <name type="scientific">Siphoviridae sp. ctNwR4</name>
    <dbReference type="NCBI Taxonomy" id="2825474"/>
    <lineage>
        <taxon>Viruses</taxon>
        <taxon>Duplodnaviria</taxon>
        <taxon>Heunggongvirae</taxon>
        <taxon>Uroviricota</taxon>
        <taxon>Caudoviricetes</taxon>
    </lineage>
</organism>
<accession>A0A8S5P1V6</accession>
<dbReference type="InterPro" id="IPR024498">
    <property type="entry name" value="DUF2786"/>
</dbReference>
<name>A0A8S5P1V6_9CAUD</name>
<dbReference type="Pfam" id="PF10979">
    <property type="entry name" value="DUF2786"/>
    <property type="match status" value="1"/>
</dbReference>
<dbReference type="EMBL" id="BK015315">
    <property type="protein sequence ID" value="DAE00938.1"/>
    <property type="molecule type" value="Genomic_DNA"/>
</dbReference>
<evidence type="ECO:0000313" key="3">
    <source>
        <dbReference type="EMBL" id="DAE00938.1"/>
    </source>
</evidence>
<evidence type="ECO:0008006" key="4">
    <source>
        <dbReference type="Google" id="ProtNLM"/>
    </source>
</evidence>
<proteinExistence type="predicted"/>
<feature type="domain" description="DUF7168" evidence="2">
    <location>
        <begin position="59"/>
        <end position="188"/>
    </location>
</feature>
<feature type="domain" description="DUF2786" evidence="1">
    <location>
        <begin position="5"/>
        <end position="40"/>
    </location>
</feature>
<evidence type="ECO:0000259" key="1">
    <source>
        <dbReference type="Pfam" id="PF10979"/>
    </source>
</evidence>
<reference evidence="3" key="1">
    <citation type="journal article" date="2021" name="Proc. Natl. Acad. Sci. U.S.A.">
        <title>A Catalog of Tens of Thousands of Viruses from Human Metagenomes Reveals Hidden Associations with Chronic Diseases.</title>
        <authorList>
            <person name="Tisza M.J."/>
            <person name="Buck C.B."/>
        </authorList>
    </citation>
    <scope>NUCLEOTIDE SEQUENCE</scope>
    <source>
        <strain evidence="3">CtNwR4</strain>
    </source>
</reference>
<dbReference type="InterPro" id="IPR055592">
    <property type="entry name" value="DUF7168"/>
</dbReference>
<evidence type="ECO:0000259" key="2">
    <source>
        <dbReference type="Pfam" id="PF23771"/>
    </source>
</evidence>